<gene>
    <name evidence="1" type="ORF">S01H4_16185</name>
</gene>
<organism evidence="1">
    <name type="scientific">marine sediment metagenome</name>
    <dbReference type="NCBI Taxonomy" id="412755"/>
    <lineage>
        <taxon>unclassified sequences</taxon>
        <taxon>metagenomes</taxon>
        <taxon>ecological metagenomes</taxon>
    </lineage>
</organism>
<proteinExistence type="predicted"/>
<protein>
    <submittedName>
        <fullName evidence="1">Uncharacterized protein</fullName>
    </submittedName>
</protein>
<name>X1A143_9ZZZZ</name>
<dbReference type="AlphaFoldDB" id="X1A143"/>
<sequence>EFRDDWIDFTIIPQFRFKSYRDSMRGFMDGSESDRFKRS</sequence>
<dbReference type="EMBL" id="BART01007091">
    <property type="protein sequence ID" value="GAG54011.1"/>
    <property type="molecule type" value="Genomic_DNA"/>
</dbReference>
<feature type="non-terminal residue" evidence="1">
    <location>
        <position position="1"/>
    </location>
</feature>
<reference evidence="1" key="1">
    <citation type="journal article" date="2014" name="Front. Microbiol.">
        <title>High frequency of phylogenetically diverse reductive dehalogenase-homologous genes in deep subseafloor sedimentary metagenomes.</title>
        <authorList>
            <person name="Kawai M."/>
            <person name="Futagami T."/>
            <person name="Toyoda A."/>
            <person name="Takaki Y."/>
            <person name="Nishi S."/>
            <person name="Hori S."/>
            <person name="Arai W."/>
            <person name="Tsubouchi T."/>
            <person name="Morono Y."/>
            <person name="Uchiyama I."/>
            <person name="Ito T."/>
            <person name="Fujiyama A."/>
            <person name="Inagaki F."/>
            <person name="Takami H."/>
        </authorList>
    </citation>
    <scope>NUCLEOTIDE SEQUENCE</scope>
    <source>
        <strain evidence="1">Expedition CK06-06</strain>
    </source>
</reference>
<comment type="caution">
    <text evidence="1">The sequence shown here is derived from an EMBL/GenBank/DDBJ whole genome shotgun (WGS) entry which is preliminary data.</text>
</comment>
<evidence type="ECO:0000313" key="1">
    <source>
        <dbReference type="EMBL" id="GAG54011.1"/>
    </source>
</evidence>
<accession>X1A143</accession>